<dbReference type="Pfam" id="PF00672">
    <property type="entry name" value="HAMP"/>
    <property type="match status" value="1"/>
</dbReference>
<dbReference type="Gene3D" id="3.30.565.10">
    <property type="entry name" value="Histidine kinase-like ATPase, C-terminal domain"/>
    <property type="match status" value="1"/>
</dbReference>
<keyword evidence="14" id="KW-0175">Coiled coil</keyword>
<gene>
    <name evidence="18" type="ORF">H8Z76_09870</name>
</gene>
<dbReference type="SUPFAM" id="SSF158472">
    <property type="entry name" value="HAMP domain-like"/>
    <property type="match status" value="1"/>
</dbReference>
<evidence type="ECO:0000313" key="18">
    <source>
        <dbReference type="EMBL" id="MBC5754309.1"/>
    </source>
</evidence>
<evidence type="ECO:0000256" key="13">
    <source>
        <dbReference type="ARBA" id="ARBA00023136"/>
    </source>
</evidence>
<dbReference type="SMART" id="SM00387">
    <property type="entry name" value="HATPase_c"/>
    <property type="match status" value="1"/>
</dbReference>
<evidence type="ECO:0000256" key="1">
    <source>
        <dbReference type="ARBA" id="ARBA00000085"/>
    </source>
</evidence>
<dbReference type="CDD" id="cd00082">
    <property type="entry name" value="HisKA"/>
    <property type="match status" value="1"/>
</dbReference>
<protein>
    <recommendedName>
        <fullName evidence="3">histidine kinase</fullName>
        <ecNumber evidence="3">2.7.13.3</ecNumber>
    </recommendedName>
</protein>
<feature type="coiled-coil region" evidence="14">
    <location>
        <begin position="215"/>
        <end position="252"/>
    </location>
</feature>
<feature type="domain" description="Histidine kinase" evidence="16">
    <location>
        <begin position="252"/>
        <end position="470"/>
    </location>
</feature>
<keyword evidence="6" id="KW-0808">Transferase</keyword>
<reference evidence="18 19" key="1">
    <citation type="submission" date="2020-08" db="EMBL/GenBank/DDBJ databases">
        <title>Genome public.</title>
        <authorList>
            <person name="Liu C."/>
            <person name="Sun Q."/>
        </authorList>
    </citation>
    <scope>NUCLEOTIDE SEQUENCE [LARGE SCALE GENOMIC DNA]</scope>
    <source>
        <strain evidence="18 19">BX0805</strain>
    </source>
</reference>
<dbReference type="SMART" id="SM00304">
    <property type="entry name" value="HAMP"/>
    <property type="match status" value="1"/>
</dbReference>
<dbReference type="InterPro" id="IPR003661">
    <property type="entry name" value="HisK_dim/P_dom"/>
</dbReference>
<keyword evidence="5" id="KW-0597">Phosphoprotein</keyword>
<evidence type="ECO:0000256" key="7">
    <source>
        <dbReference type="ARBA" id="ARBA00022692"/>
    </source>
</evidence>
<dbReference type="InterPro" id="IPR036890">
    <property type="entry name" value="HATPase_C_sf"/>
</dbReference>
<evidence type="ECO:0000256" key="11">
    <source>
        <dbReference type="ARBA" id="ARBA00022989"/>
    </source>
</evidence>
<dbReference type="PANTHER" id="PTHR45528">
    <property type="entry name" value="SENSOR HISTIDINE KINASE CPXA"/>
    <property type="match status" value="1"/>
</dbReference>
<feature type="transmembrane region" description="Helical" evidence="15">
    <location>
        <begin position="164"/>
        <end position="184"/>
    </location>
</feature>
<keyword evidence="10" id="KW-0067">ATP-binding</keyword>
<keyword evidence="19" id="KW-1185">Reference proteome</keyword>
<feature type="transmembrane region" description="Helical" evidence="15">
    <location>
        <begin position="7"/>
        <end position="30"/>
    </location>
</feature>
<dbReference type="Proteomes" id="UP000621540">
    <property type="component" value="Unassembled WGS sequence"/>
</dbReference>
<dbReference type="SMART" id="SM00388">
    <property type="entry name" value="HisKA"/>
    <property type="match status" value="1"/>
</dbReference>
<accession>A0ABR7IC03</accession>
<evidence type="ECO:0000256" key="15">
    <source>
        <dbReference type="SAM" id="Phobius"/>
    </source>
</evidence>
<keyword evidence="9 18" id="KW-0418">Kinase</keyword>
<evidence type="ECO:0000256" key="14">
    <source>
        <dbReference type="SAM" id="Coils"/>
    </source>
</evidence>
<evidence type="ECO:0000256" key="9">
    <source>
        <dbReference type="ARBA" id="ARBA00022777"/>
    </source>
</evidence>
<dbReference type="Gene3D" id="6.10.340.10">
    <property type="match status" value="1"/>
</dbReference>
<dbReference type="PROSITE" id="PS50109">
    <property type="entry name" value="HIS_KIN"/>
    <property type="match status" value="1"/>
</dbReference>
<dbReference type="CDD" id="cd00075">
    <property type="entry name" value="HATPase"/>
    <property type="match status" value="1"/>
</dbReference>
<evidence type="ECO:0000256" key="2">
    <source>
        <dbReference type="ARBA" id="ARBA00004651"/>
    </source>
</evidence>
<dbReference type="SUPFAM" id="SSF47384">
    <property type="entry name" value="Homodimeric domain of signal transducing histidine kinase"/>
    <property type="match status" value="1"/>
</dbReference>
<dbReference type="PANTHER" id="PTHR45528:SF1">
    <property type="entry name" value="SENSOR HISTIDINE KINASE CPXA"/>
    <property type="match status" value="1"/>
</dbReference>
<dbReference type="PRINTS" id="PR00344">
    <property type="entry name" value="BCTRLSENSOR"/>
</dbReference>
<evidence type="ECO:0000256" key="4">
    <source>
        <dbReference type="ARBA" id="ARBA00022475"/>
    </source>
</evidence>
<evidence type="ECO:0000256" key="12">
    <source>
        <dbReference type="ARBA" id="ARBA00023012"/>
    </source>
</evidence>
<dbReference type="Gene3D" id="1.10.287.130">
    <property type="match status" value="1"/>
</dbReference>
<keyword evidence="7 15" id="KW-0812">Transmembrane</keyword>
<evidence type="ECO:0000256" key="8">
    <source>
        <dbReference type="ARBA" id="ARBA00022741"/>
    </source>
</evidence>
<dbReference type="GO" id="GO:0016301">
    <property type="term" value="F:kinase activity"/>
    <property type="evidence" value="ECO:0007669"/>
    <property type="project" value="UniProtKB-KW"/>
</dbReference>
<organism evidence="18 19">
    <name type="scientific">Roseburia yibonii</name>
    <dbReference type="NCBI Taxonomy" id="2763063"/>
    <lineage>
        <taxon>Bacteria</taxon>
        <taxon>Bacillati</taxon>
        <taxon>Bacillota</taxon>
        <taxon>Clostridia</taxon>
        <taxon>Lachnospirales</taxon>
        <taxon>Lachnospiraceae</taxon>
        <taxon>Roseburia</taxon>
    </lineage>
</organism>
<comment type="catalytic activity">
    <reaction evidence="1">
        <text>ATP + protein L-histidine = ADP + protein N-phospho-L-histidine.</text>
        <dbReference type="EC" id="2.7.13.3"/>
    </reaction>
</comment>
<evidence type="ECO:0000313" key="19">
    <source>
        <dbReference type="Proteomes" id="UP000621540"/>
    </source>
</evidence>
<proteinExistence type="predicted"/>
<dbReference type="EMBL" id="JACOQH010000007">
    <property type="protein sequence ID" value="MBC5754309.1"/>
    <property type="molecule type" value="Genomic_DNA"/>
</dbReference>
<dbReference type="Pfam" id="PF00512">
    <property type="entry name" value="HisKA"/>
    <property type="match status" value="1"/>
</dbReference>
<comment type="subcellular location">
    <subcellularLocation>
        <location evidence="2">Cell membrane</location>
        <topology evidence="2">Multi-pass membrane protein</topology>
    </subcellularLocation>
</comment>
<keyword evidence="11 15" id="KW-1133">Transmembrane helix</keyword>
<dbReference type="InterPro" id="IPR003660">
    <property type="entry name" value="HAMP_dom"/>
</dbReference>
<feature type="domain" description="HAMP" evidence="17">
    <location>
        <begin position="185"/>
        <end position="237"/>
    </location>
</feature>
<evidence type="ECO:0000256" key="6">
    <source>
        <dbReference type="ARBA" id="ARBA00022679"/>
    </source>
</evidence>
<keyword evidence="13 15" id="KW-0472">Membrane</keyword>
<dbReference type="InterPro" id="IPR003594">
    <property type="entry name" value="HATPase_dom"/>
</dbReference>
<dbReference type="CDD" id="cd06225">
    <property type="entry name" value="HAMP"/>
    <property type="match status" value="1"/>
</dbReference>
<keyword evidence="8" id="KW-0547">Nucleotide-binding</keyword>
<evidence type="ECO:0000259" key="16">
    <source>
        <dbReference type="PROSITE" id="PS50109"/>
    </source>
</evidence>
<dbReference type="InterPro" id="IPR004358">
    <property type="entry name" value="Sig_transdc_His_kin-like_C"/>
</dbReference>
<dbReference type="InterPro" id="IPR005467">
    <property type="entry name" value="His_kinase_dom"/>
</dbReference>
<keyword evidence="12" id="KW-0902">Two-component regulatory system</keyword>
<dbReference type="SUPFAM" id="SSF55874">
    <property type="entry name" value="ATPase domain of HSP90 chaperone/DNA topoisomerase II/histidine kinase"/>
    <property type="match status" value="1"/>
</dbReference>
<dbReference type="InterPro" id="IPR050398">
    <property type="entry name" value="HssS/ArlS-like"/>
</dbReference>
<evidence type="ECO:0000259" key="17">
    <source>
        <dbReference type="PROSITE" id="PS50885"/>
    </source>
</evidence>
<comment type="caution">
    <text evidence="18">The sequence shown here is derived from an EMBL/GenBank/DDBJ whole genome shotgun (WGS) entry which is preliminary data.</text>
</comment>
<dbReference type="RefSeq" id="WP_022514442.1">
    <property type="nucleotide sequence ID" value="NZ_JACOQH010000007.1"/>
</dbReference>
<evidence type="ECO:0000256" key="10">
    <source>
        <dbReference type="ARBA" id="ARBA00022840"/>
    </source>
</evidence>
<dbReference type="Pfam" id="PF02518">
    <property type="entry name" value="HATPase_c"/>
    <property type="match status" value="1"/>
</dbReference>
<evidence type="ECO:0000256" key="5">
    <source>
        <dbReference type="ARBA" id="ARBA00022553"/>
    </source>
</evidence>
<evidence type="ECO:0000256" key="3">
    <source>
        <dbReference type="ARBA" id="ARBA00012438"/>
    </source>
</evidence>
<name>A0ABR7IC03_9FIRM</name>
<sequence length="481" mass="54620">MKLKYKIGGLFLLSTSISVGVFCLFFYYVIHIGYFGGITAEDMLHALETAGDQLEAAGGMAEDESYLTDFVNALDKQNHPMLFAVKCGEVCGAGADTPQIFERRELSEAANGRGEIAGTYKVRVLSGNVNGQEYDIVCYVNYNDYETISYAFNPLRGKGVLGKIALFGVGITVFIMMILLWLFGRKLVRRVTNMYQVMQELSMDHMDVRMEEKGNDELTVMAEGFNSMAEKLEKQYQEKAELEQKKRELVSIISHDLRTPLSSVMGYAEMLCDGIYESKEEQKQYADIIRRKSVYMEKLLTELLEYSRLEMGTMRLCREKTDLTELVREILIEYYPQIEKNGYELELKIPEYAICGEWDAQRIGRVIRNLIENALKYGMDGKKLTVSVKKEGELAVFGIRDYGRGVSKEELPYMTELFYRGDSARNSRAGGMGLGLYIAEEIIERHGGKFCIKSDRGWGFLVKIILPLTEKSLSQQVDSVV</sequence>
<dbReference type="InterPro" id="IPR036097">
    <property type="entry name" value="HisK_dim/P_sf"/>
</dbReference>
<keyword evidence="4" id="KW-1003">Cell membrane</keyword>
<dbReference type="PROSITE" id="PS50885">
    <property type="entry name" value="HAMP"/>
    <property type="match status" value="1"/>
</dbReference>
<dbReference type="EC" id="2.7.13.3" evidence="3"/>